<dbReference type="HOGENOM" id="CLU_018688_2_1_1"/>
<keyword evidence="1" id="KW-1133">Transmembrane helix</keyword>
<dbReference type="Proteomes" id="UP000016930">
    <property type="component" value="Unassembled WGS sequence"/>
</dbReference>
<dbReference type="AlphaFoldDB" id="M2P756"/>
<keyword evidence="1" id="KW-0812">Transmembrane</keyword>
<proteinExistence type="predicted"/>
<dbReference type="OrthoDB" id="2753780at2759"/>
<protein>
    <recommendedName>
        <fullName evidence="2">DUF6535 domain-containing protein</fullName>
    </recommendedName>
</protein>
<gene>
    <name evidence="3" type="ORF">CERSUDRAFT_26385</name>
</gene>
<sequence>NIGWAECAKQLQNHDEAMVKAWKEEIDALLVFAGLFSAVLTAFNVEVCTSLSPNSNQNVNAQILMRLLTQLSIPAHLGIDDVAILPGFTAETASPNASFVWINALWFASLVLSLSTASVGIIARQW</sequence>
<evidence type="ECO:0000313" key="4">
    <source>
        <dbReference type="Proteomes" id="UP000016930"/>
    </source>
</evidence>
<feature type="transmembrane region" description="Helical" evidence="1">
    <location>
        <begin position="28"/>
        <end position="45"/>
    </location>
</feature>
<dbReference type="InterPro" id="IPR045338">
    <property type="entry name" value="DUF6535"/>
</dbReference>
<feature type="transmembrane region" description="Helical" evidence="1">
    <location>
        <begin position="104"/>
        <end position="123"/>
    </location>
</feature>
<dbReference type="Pfam" id="PF20153">
    <property type="entry name" value="DUF6535"/>
    <property type="match status" value="1"/>
</dbReference>
<feature type="domain" description="DUF6535" evidence="2">
    <location>
        <begin position="4"/>
        <end position="126"/>
    </location>
</feature>
<organism evidence="3 4">
    <name type="scientific">Ceriporiopsis subvermispora (strain B)</name>
    <name type="common">White-rot fungus</name>
    <name type="synonym">Gelatoporia subvermispora</name>
    <dbReference type="NCBI Taxonomy" id="914234"/>
    <lineage>
        <taxon>Eukaryota</taxon>
        <taxon>Fungi</taxon>
        <taxon>Dikarya</taxon>
        <taxon>Basidiomycota</taxon>
        <taxon>Agaricomycotina</taxon>
        <taxon>Agaricomycetes</taxon>
        <taxon>Polyporales</taxon>
        <taxon>Gelatoporiaceae</taxon>
        <taxon>Gelatoporia</taxon>
    </lineage>
</organism>
<evidence type="ECO:0000259" key="2">
    <source>
        <dbReference type="Pfam" id="PF20153"/>
    </source>
</evidence>
<feature type="non-terminal residue" evidence="3">
    <location>
        <position position="126"/>
    </location>
</feature>
<evidence type="ECO:0000256" key="1">
    <source>
        <dbReference type="SAM" id="Phobius"/>
    </source>
</evidence>
<dbReference type="EMBL" id="KB445822">
    <property type="protein sequence ID" value="EMD31174.1"/>
    <property type="molecule type" value="Genomic_DNA"/>
</dbReference>
<name>M2P756_CERS8</name>
<keyword evidence="1" id="KW-0472">Membrane</keyword>
<evidence type="ECO:0000313" key="3">
    <source>
        <dbReference type="EMBL" id="EMD31174.1"/>
    </source>
</evidence>
<keyword evidence="4" id="KW-1185">Reference proteome</keyword>
<feature type="non-terminal residue" evidence="3">
    <location>
        <position position="1"/>
    </location>
</feature>
<dbReference type="STRING" id="914234.M2P756"/>
<reference evidence="3 4" key="1">
    <citation type="journal article" date="2012" name="Proc. Natl. Acad. Sci. U.S.A.">
        <title>Comparative genomics of Ceriporiopsis subvermispora and Phanerochaete chrysosporium provide insight into selective ligninolysis.</title>
        <authorList>
            <person name="Fernandez-Fueyo E."/>
            <person name="Ruiz-Duenas F.J."/>
            <person name="Ferreira P."/>
            <person name="Floudas D."/>
            <person name="Hibbett D.S."/>
            <person name="Canessa P."/>
            <person name="Larrondo L.F."/>
            <person name="James T.Y."/>
            <person name="Seelenfreund D."/>
            <person name="Lobos S."/>
            <person name="Polanco R."/>
            <person name="Tello M."/>
            <person name="Honda Y."/>
            <person name="Watanabe T."/>
            <person name="Watanabe T."/>
            <person name="Ryu J.S."/>
            <person name="Kubicek C.P."/>
            <person name="Schmoll M."/>
            <person name="Gaskell J."/>
            <person name="Hammel K.E."/>
            <person name="St John F.J."/>
            <person name="Vanden Wymelenberg A."/>
            <person name="Sabat G."/>
            <person name="Splinter BonDurant S."/>
            <person name="Syed K."/>
            <person name="Yadav J.S."/>
            <person name="Doddapaneni H."/>
            <person name="Subramanian V."/>
            <person name="Lavin J.L."/>
            <person name="Oguiza J.A."/>
            <person name="Perez G."/>
            <person name="Pisabarro A.G."/>
            <person name="Ramirez L."/>
            <person name="Santoyo F."/>
            <person name="Master E."/>
            <person name="Coutinho P.M."/>
            <person name="Henrissat B."/>
            <person name="Lombard V."/>
            <person name="Magnuson J.K."/>
            <person name="Kuees U."/>
            <person name="Hori C."/>
            <person name="Igarashi K."/>
            <person name="Samejima M."/>
            <person name="Held B.W."/>
            <person name="Barry K.W."/>
            <person name="LaButti K.M."/>
            <person name="Lapidus A."/>
            <person name="Lindquist E.A."/>
            <person name="Lucas S.M."/>
            <person name="Riley R."/>
            <person name="Salamov A.A."/>
            <person name="Hoffmeister D."/>
            <person name="Schwenk D."/>
            <person name="Hadar Y."/>
            <person name="Yarden O."/>
            <person name="de Vries R.P."/>
            <person name="Wiebenga A."/>
            <person name="Stenlid J."/>
            <person name="Eastwood D."/>
            <person name="Grigoriev I.V."/>
            <person name="Berka R.M."/>
            <person name="Blanchette R.A."/>
            <person name="Kersten P."/>
            <person name="Martinez A.T."/>
            <person name="Vicuna R."/>
            <person name="Cullen D."/>
        </authorList>
    </citation>
    <scope>NUCLEOTIDE SEQUENCE [LARGE SCALE GENOMIC DNA]</scope>
    <source>
        <strain evidence="3 4">B</strain>
    </source>
</reference>
<accession>M2P756</accession>